<dbReference type="PANTHER" id="PTHR45667">
    <property type="entry name" value="S-ADENOSYLMETHIONINE MITOCHONDRIAL CARRIER PROTEIN"/>
    <property type="match status" value="1"/>
</dbReference>
<dbReference type="eggNOG" id="KOG0768">
    <property type="taxonomic scope" value="Eukaryota"/>
</dbReference>
<dbReference type="Gene3D" id="1.50.40.10">
    <property type="entry name" value="Mitochondrial carrier domain"/>
    <property type="match status" value="2"/>
</dbReference>
<dbReference type="PaxDb" id="55529-EKX45950"/>
<comment type="similarity">
    <text evidence="2">Belongs to the mitochondrial carrier (TC 2.A.29) family.</text>
</comment>
<evidence type="ECO:0000256" key="3">
    <source>
        <dbReference type="ARBA" id="ARBA00022448"/>
    </source>
</evidence>
<reference evidence="12 14" key="1">
    <citation type="journal article" date="2012" name="Nature">
        <title>Algal genomes reveal evolutionary mosaicism and the fate of nucleomorphs.</title>
        <authorList>
            <consortium name="DOE Joint Genome Institute"/>
            <person name="Curtis B.A."/>
            <person name="Tanifuji G."/>
            <person name="Burki F."/>
            <person name="Gruber A."/>
            <person name="Irimia M."/>
            <person name="Maruyama S."/>
            <person name="Arias M.C."/>
            <person name="Ball S.G."/>
            <person name="Gile G.H."/>
            <person name="Hirakawa Y."/>
            <person name="Hopkins J.F."/>
            <person name="Kuo A."/>
            <person name="Rensing S.A."/>
            <person name="Schmutz J."/>
            <person name="Symeonidi A."/>
            <person name="Elias M."/>
            <person name="Eveleigh R.J."/>
            <person name="Herman E.K."/>
            <person name="Klute M.J."/>
            <person name="Nakayama T."/>
            <person name="Obornik M."/>
            <person name="Reyes-Prieto A."/>
            <person name="Armbrust E.V."/>
            <person name="Aves S.J."/>
            <person name="Beiko R.G."/>
            <person name="Coutinho P."/>
            <person name="Dacks J.B."/>
            <person name="Durnford D.G."/>
            <person name="Fast N.M."/>
            <person name="Green B.R."/>
            <person name="Grisdale C.J."/>
            <person name="Hempel F."/>
            <person name="Henrissat B."/>
            <person name="Hoppner M.P."/>
            <person name="Ishida K."/>
            <person name="Kim E."/>
            <person name="Koreny L."/>
            <person name="Kroth P.G."/>
            <person name="Liu Y."/>
            <person name="Malik S.B."/>
            <person name="Maier U.G."/>
            <person name="McRose D."/>
            <person name="Mock T."/>
            <person name="Neilson J.A."/>
            <person name="Onodera N.T."/>
            <person name="Poole A.M."/>
            <person name="Pritham E.J."/>
            <person name="Richards T.A."/>
            <person name="Rocap G."/>
            <person name="Roy S.W."/>
            <person name="Sarai C."/>
            <person name="Schaack S."/>
            <person name="Shirato S."/>
            <person name="Slamovits C.H."/>
            <person name="Spencer D.F."/>
            <person name="Suzuki S."/>
            <person name="Worden A.Z."/>
            <person name="Zauner S."/>
            <person name="Barry K."/>
            <person name="Bell C."/>
            <person name="Bharti A.K."/>
            <person name="Crow J.A."/>
            <person name="Grimwood J."/>
            <person name="Kramer R."/>
            <person name="Lindquist E."/>
            <person name="Lucas S."/>
            <person name="Salamov A."/>
            <person name="McFadden G.I."/>
            <person name="Lane C.E."/>
            <person name="Keeling P.J."/>
            <person name="Gray M.W."/>
            <person name="Grigoriev I.V."/>
            <person name="Archibald J.M."/>
        </authorList>
    </citation>
    <scope>NUCLEOTIDE SEQUENCE</scope>
    <source>
        <strain evidence="12 14">CCMP2712</strain>
    </source>
</reference>
<dbReference type="HOGENOM" id="CLU_355829_0_0_1"/>
<dbReference type="PROSITE" id="PS50920">
    <property type="entry name" value="SOLCAR"/>
    <property type="match status" value="2"/>
</dbReference>
<dbReference type="AlphaFoldDB" id="L1JCX1"/>
<evidence type="ECO:0000256" key="7">
    <source>
        <dbReference type="ARBA" id="ARBA00023136"/>
    </source>
</evidence>
<keyword evidence="5" id="KW-0677">Repeat</keyword>
<feature type="transmembrane region" description="Helical" evidence="11">
    <location>
        <begin position="25"/>
        <end position="42"/>
    </location>
</feature>
<dbReference type="InterPro" id="IPR018108">
    <property type="entry name" value="MCP_transmembrane"/>
</dbReference>
<evidence type="ECO:0000256" key="10">
    <source>
        <dbReference type="SAM" id="MobiDB-lite"/>
    </source>
</evidence>
<feature type="region of interest" description="Disordered" evidence="10">
    <location>
        <begin position="313"/>
        <end position="332"/>
    </location>
</feature>
<evidence type="ECO:0000256" key="5">
    <source>
        <dbReference type="ARBA" id="ARBA00022737"/>
    </source>
</evidence>
<keyword evidence="9" id="KW-0175">Coiled coil</keyword>
<feature type="region of interest" description="Disordered" evidence="10">
    <location>
        <begin position="686"/>
        <end position="712"/>
    </location>
</feature>
<reference evidence="13" key="3">
    <citation type="submission" date="2016-03" db="UniProtKB">
        <authorList>
            <consortium name="EnsemblProtists"/>
        </authorList>
    </citation>
    <scope>IDENTIFICATION</scope>
</reference>
<protein>
    <submittedName>
        <fullName evidence="12 13">Uncharacterized protein</fullName>
    </submittedName>
</protein>
<keyword evidence="4 8" id="KW-0812">Transmembrane</keyword>
<proteinExistence type="inferred from homology"/>
<evidence type="ECO:0000256" key="2">
    <source>
        <dbReference type="ARBA" id="ARBA00006375"/>
    </source>
</evidence>
<evidence type="ECO:0000313" key="14">
    <source>
        <dbReference type="Proteomes" id="UP000011087"/>
    </source>
</evidence>
<evidence type="ECO:0000256" key="8">
    <source>
        <dbReference type="PROSITE-ProRule" id="PRU00282"/>
    </source>
</evidence>
<feature type="compositionally biased region" description="Acidic residues" evidence="10">
    <location>
        <begin position="609"/>
        <end position="618"/>
    </location>
</feature>
<dbReference type="GO" id="GO:0016020">
    <property type="term" value="C:membrane"/>
    <property type="evidence" value="ECO:0007669"/>
    <property type="project" value="UniProtKB-SubCell"/>
</dbReference>
<keyword evidence="14" id="KW-1185">Reference proteome</keyword>
<comment type="subcellular location">
    <subcellularLocation>
        <location evidence="1">Membrane</location>
        <topology evidence="1">Multi-pass membrane protein</topology>
    </subcellularLocation>
</comment>
<dbReference type="EnsemblProtists" id="EKX45950">
    <property type="protein sequence ID" value="EKX45950"/>
    <property type="gene ID" value="GUITHDRAFT_107986"/>
</dbReference>
<organism evidence="12">
    <name type="scientific">Guillardia theta (strain CCMP2712)</name>
    <name type="common">Cryptophyte</name>
    <dbReference type="NCBI Taxonomy" id="905079"/>
    <lineage>
        <taxon>Eukaryota</taxon>
        <taxon>Cryptophyceae</taxon>
        <taxon>Pyrenomonadales</taxon>
        <taxon>Geminigeraceae</taxon>
        <taxon>Guillardia</taxon>
    </lineage>
</organism>
<keyword evidence="3" id="KW-0813">Transport</keyword>
<dbReference type="InterPro" id="IPR023395">
    <property type="entry name" value="MCP_dom_sf"/>
</dbReference>
<dbReference type="SUPFAM" id="SSF103506">
    <property type="entry name" value="Mitochondrial carrier"/>
    <property type="match status" value="2"/>
</dbReference>
<name>L1JCX1_GUITC</name>
<evidence type="ECO:0000313" key="12">
    <source>
        <dbReference type="EMBL" id="EKX45950.1"/>
    </source>
</evidence>
<evidence type="ECO:0000256" key="4">
    <source>
        <dbReference type="ARBA" id="ARBA00022692"/>
    </source>
</evidence>
<feature type="region of interest" description="Disordered" evidence="10">
    <location>
        <begin position="605"/>
        <end position="627"/>
    </location>
</feature>
<keyword evidence="7 8" id="KW-0472">Membrane</keyword>
<feature type="coiled-coil region" evidence="9">
    <location>
        <begin position="62"/>
        <end position="100"/>
    </location>
</feature>
<feature type="repeat" description="Solcar" evidence="8">
    <location>
        <begin position="480"/>
        <end position="562"/>
    </location>
</feature>
<evidence type="ECO:0000256" key="1">
    <source>
        <dbReference type="ARBA" id="ARBA00004141"/>
    </source>
</evidence>
<dbReference type="EMBL" id="JH992996">
    <property type="protein sequence ID" value="EKX45950.1"/>
    <property type="molecule type" value="Genomic_DNA"/>
</dbReference>
<accession>L1JCX1</accession>
<reference evidence="14" key="2">
    <citation type="submission" date="2012-11" db="EMBL/GenBank/DDBJ databases">
        <authorList>
            <person name="Kuo A."/>
            <person name="Curtis B.A."/>
            <person name="Tanifuji G."/>
            <person name="Burki F."/>
            <person name="Gruber A."/>
            <person name="Irimia M."/>
            <person name="Maruyama S."/>
            <person name="Arias M.C."/>
            <person name="Ball S.G."/>
            <person name="Gile G.H."/>
            <person name="Hirakawa Y."/>
            <person name="Hopkins J.F."/>
            <person name="Rensing S.A."/>
            <person name="Schmutz J."/>
            <person name="Symeonidi A."/>
            <person name="Elias M."/>
            <person name="Eveleigh R.J."/>
            <person name="Herman E.K."/>
            <person name="Klute M.J."/>
            <person name="Nakayama T."/>
            <person name="Obornik M."/>
            <person name="Reyes-Prieto A."/>
            <person name="Armbrust E.V."/>
            <person name="Aves S.J."/>
            <person name="Beiko R.G."/>
            <person name="Coutinho P."/>
            <person name="Dacks J.B."/>
            <person name="Durnford D.G."/>
            <person name="Fast N.M."/>
            <person name="Green B.R."/>
            <person name="Grisdale C."/>
            <person name="Hempe F."/>
            <person name="Henrissat B."/>
            <person name="Hoppner M.P."/>
            <person name="Ishida K.-I."/>
            <person name="Kim E."/>
            <person name="Koreny L."/>
            <person name="Kroth P.G."/>
            <person name="Liu Y."/>
            <person name="Malik S.-B."/>
            <person name="Maier U.G."/>
            <person name="McRose D."/>
            <person name="Mock T."/>
            <person name="Neilson J.A."/>
            <person name="Onodera N.T."/>
            <person name="Poole A.M."/>
            <person name="Pritham E.J."/>
            <person name="Richards T.A."/>
            <person name="Rocap G."/>
            <person name="Roy S.W."/>
            <person name="Sarai C."/>
            <person name="Schaack S."/>
            <person name="Shirato S."/>
            <person name="Slamovits C.H."/>
            <person name="Spencer D.F."/>
            <person name="Suzuki S."/>
            <person name="Worden A.Z."/>
            <person name="Zauner S."/>
            <person name="Barry K."/>
            <person name="Bell C."/>
            <person name="Bharti A.K."/>
            <person name="Crow J.A."/>
            <person name="Grimwood J."/>
            <person name="Kramer R."/>
            <person name="Lindquist E."/>
            <person name="Lucas S."/>
            <person name="Salamov A."/>
            <person name="McFadden G.I."/>
            <person name="Lane C.E."/>
            <person name="Keeling P.J."/>
            <person name="Gray M.W."/>
            <person name="Grigoriev I.V."/>
            <person name="Archibald J.M."/>
        </authorList>
    </citation>
    <scope>NUCLEOTIDE SEQUENCE</scope>
    <source>
        <strain evidence="14">CCMP2712</strain>
    </source>
</reference>
<gene>
    <name evidence="12" type="ORF">GUITHDRAFT_107986</name>
</gene>
<dbReference type="GeneID" id="17302614"/>
<keyword evidence="6 11" id="KW-1133">Transmembrane helix</keyword>
<dbReference type="Proteomes" id="UP000011087">
    <property type="component" value="Unassembled WGS sequence"/>
</dbReference>
<dbReference type="OrthoDB" id="270584at2759"/>
<dbReference type="RefSeq" id="XP_005832930.1">
    <property type="nucleotide sequence ID" value="XM_005832873.1"/>
</dbReference>
<evidence type="ECO:0000256" key="11">
    <source>
        <dbReference type="SAM" id="Phobius"/>
    </source>
</evidence>
<sequence length="789" mass="87721">MSENEGEEEKPLNSLLANTRKSRRIFLFSSAVLGSIALGIGLRQEEAKDLAMPGGRGAAAKVNALRADADATKKELQNIRKELQNDLADLRNGMDAELKKIEDILLEGDKDLKPLKPKDTKSLDSMVRAQVKGSEESIVNALKEVEESLLDEKMRREVRGIKSEFMQKQIELASELRSTAYKVNDKDLQQQLLQEAMDLLEIDPTRPLSLKEKLRRQWSSLQGVVEEKVLKNEDMLKQLDQVLPFDLYKKEIKGDAEYITFPLFGGMTVEKATLSPLQVLQGGLLAGAAGEILKDCVSFPMDTIRTRLMTQGSFLPPKHSPEASEEEDFTEGQVTVVEGPEIDLTLYTKDVGRGTVMINKPREDPRRLIKRLGEQGSAMVSQALKPYKVQLQNLQAWRRGERIWNETTVTLRRGERIWSETTRIMNTNFWSRLPIKVPQGLFNDVYRGVTPVLLASPIQGAFFFGAKDVLKKVMPASGFNPTQTFLAGIVLADSVYWLVRCPAETVKTRVQTGLEPNFVESAKTILMKEGLYGFYRGYIPLLQLDFPFTILNFALFTAYQGLVSTYFGHEPTISDQFVGGFICSAITAGLTCPLSVASTRILMDSGGNDQEEEEEEEKEKEPVYTGAAAGDKSSWTELKTWIEEGIHNISKDSALAEAEAAEGEDAANVGVMDRLALASEKTIEFFNPGKEDEQAGKEGQASPAGARKAEGAKSRRYTDMLGTMKTIVEEEGIRALFKGVVPRVLQLGLNHAIRFSGYQASRDVLVHGMLEGDLDRTLIRMFTGGFLPK</sequence>
<evidence type="ECO:0000256" key="6">
    <source>
        <dbReference type="ARBA" id="ARBA00022989"/>
    </source>
</evidence>
<dbReference type="Pfam" id="PF00153">
    <property type="entry name" value="Mito_carr"/>
    <property type="match status" value="2"/>
</dbReference>
<evidence type="ECO:0000313" key="13">
    <source>
        <dbReference type="EnsemblProtists" id="EKX45950"/>
    </source>
</evidence>
<dbReference type="KEGG" id="gtt:GUITHDRAFT_107986"/>
<evidence type="ECO:0000256" key="9">
    <source>
        <dbReference type="SAM" id="Coils"/>
    </source>
</evidence>
<feature type="repeat" description="Solcar" evidence="8">
    <location>
        <begin position="683"/>
        <end position="764"/>
    </location>
</feature>